<sequence>MTWTQFIIYISGAYCFYYGANLFFDYSRISMAGKAGDTDVISVGLSSSDLPRKIAIEDLDPGFSEIAYFIGEGDGDAADSPIVSSGGISIGKLFELARNESIEYTRSVSF</sequence>
<keyword evidence="3" id="KW-1185">Reference proteome</keyword>
<proteinExistence type="predicted"/>
<dbReference type="AlphaFoldDB" id="A0A1I0SNX8"/>
<reference evidence="3" key="1">
    <citation type="submission" date="2016-10" db="EMBL/GenBank/DDBJ databases">
        <authorList>
            <person name="Varghese N."/>
            <person name="Submissions S."/>
        </authorList>
    </citation>
    <scope>NUCLEOTIDE SEQUENCE [LARGE SCALE GENOMIC DNA]</scope>
    <source>
        <strain evidence="3">DSM 18130</strain>
    </source>
</reference>
<gene>
    <name evidence="2" type="ORF">SAMN04488511_102248</name>
</gene>
<protein>
    <submittedName>
        <fullName evidence="2">Uncharacterized protein</fullName>
    </submittedName>
</protein>
<dbReference type="Proteomes" id="UP000198836">
    <property type="component" value="Unassembled WGS sequence"/>
</dbReference>
<accession>A0A1I0SNX8</accession>
<dbReference type="OrthoDB" id="769052at2"/>
<evidence type="ECO:0000256" key="1">
    <source>
        <dbReference type="SAM" id="Phobius"/>
    </source>
</evidence>
<evidence type="ECO:0000313" key="2">
    <source>
        <dbReference type="EMBL" id="SFA41123.1"/>
    </source>
</evidence>
<keyword evidence="1" id="KW-1133">Transmembrane helix</keyword>
<feature type="transmembrane region" description="Helical" evidence="1">
    <location>
        <begin position="6"/>
        <end position="24"/>
    </location>
</feature>
<evidence type="ECO:0000313" key="3">
    <source>
        <dbReference type="Proteomes" id="UP000198836"/>
    </source>
</evidence>
<dbReference type="EMBL" id="FOJM01000002">
    <property type="protein sequence ID" value="SFA41123.1"/>
    <property type="molecule type" value="Genomic_DNA"/>
</dbReference>
<dbReference type="STRING" id="332999.SAMN04488511_102248"/>
<name>A0A1I0SNX8_9SPHI</name>
<keyword evidence="1" id="KW-0812">Transmembrane</keyword>
<keyword evidence="1" id="KW-0472">Membrane</keyword>
<organism evidence="2 3">
    <name type="scientific">Pedobacter suwonensis</name>
    <dbReference type="NCBI Taxonomy" id="332999"/>
    <lineage>
        <taxon>Bacteria</taxon>
        <taxon>Pseudomonadati</taxon>
        <taxon>Bacteroidota</taxon>
        <taxon>Sphingobacteriia</taxon>
        <taxon>Sphingobacteriales</taxon>
        <taxon>Sphingobacteriaceae</taxon>
        <taxon>Pedobacter</taxon>
    </lineage>
</organism>
<dbReference type="RefSeq" id="WP_090980459.1">
    <property type="nucleotide sequence ID" value="NZ_FOJM01000002.1"/>
</dbReference>